<dbReference type="Gene3D" id="3.30.900.20">
    <property type="match status" value="1"/>
</dbReference>
<dbReference type="InterPro" id="IPR053729">
    <property type="entry name" value="MAD2L1BP_domain_sf"/>
</dbReference>
<organism evidence="2 3">
    <name type="scientific">Dioscorea cayennensis subsp. rotundata</name>
    <name type="common">White Guinea yam</name>
    <name type="synonym">Dioscorea rotundata</name>
    <dbReference type="NCBI Taxonomy" id="55577"/>
    <lineage>
        <taxon>Eukaryota</taxon>
        <taxon>Viridiplantae</taxon>
        <taxon>Streptophyta</taxon>
        <taxon>Embryophyta</taxon>
        <taxon>Tracheophyta</taxon>
        <taxon>Spermatophyta</taxon>
        <taxon>Magnoliopsida</taxon>
        <taxon>Liliopsida</taxon>
        <taxon>Dioscoreales</taxon>
        <taxon>Dioscoreaceae</taxon>
        <taxon>Dioscorea</taxon>
    </lineage>
</organism>
<proteinExistence type="predicted"/>
<evidence type="ECO:0000256" key="1">
    <source>
        <dbReference type="SAM" id="Coils"/>
    </source>
</evidence>
<feature type="coiled-coil region" evidence="1">
    <location>
        <begin position="53"/>
        <end position="80"/>
    </location>
</feature>
<keyword evidence="1" id="KW-0175">Coiled coil</keyword>
<dbReference type="GeneID" id="120262879"/>
<dbReference type="Pfam" id="PF06581">
    <property type="entry name" value="p31comet"/>
    <property type="match status" value="1"/>
</dbReference>
<dbReference type="Proteomes" id="UP001515500">
    <property type="component" value="Chromosome 6"/>
</dbReference>
<reference evidence="3" key="1">
    <citation type="submission" date="2025-08" db="UniProtKB">
        <authorList>
            <consortium name="RefSeq"/>
        </authorList>
    </citation>
    <scope>IDENTIFICATION</scope>
</reference>
<dbReference type="GO" id="GO:0005634">
    <property type="term" value="C:nucleus"/>
    <property type="evidence" value="ECO:0007669"/>
    <property type="project" value="InterPro"/>
</dbReference>
<dbReference type="InterPro" id="IPR009511">
    <property type="entry name" value="MAD1/Cdc20-bound-Mad2-bd"/>
</dbReference>
<keyword evidence="2" id="KW-1185">Reference proteome</keyword>
<dbReference type="RefSeq" id="XP_039126719.1">
    <property type="nucleotide sequence ID" value="XM_039270785.1"/>
</dbReference>
<gene>
    <name evidence="3" type="primary">LOC120262879</name>
</gene>
<sequence length="264" mass="29409">MESTGEGGGGGGALGFTEIETTAEALGRDEIAHIVKEILGFVLYMHRQIPSVLQNLEKEFDALKEEHKEEEEEMVVGSEELRGAWRRKQNWRKREVKRGIKRLGKLMNSVSSLISGFREAIDRVPEIQSVALVLGGSVLRPRCVYELEVSSVGFDSCGPRDSSKTKLAQALSRKAIRALISNGAGSSSYLGPTKLYLMVKCSSTFNLPMHFLPKRDFKYPKKVVPFKLHIKCKTSSIDCDQNEIIWFQCKHAIKGIPCNVPPEG</sequence>
<evidence type="ECO:0000313" key="3">
    <source>
        <dbReference type="RefSeq" id="XP_039126719.1"/>
    </source>
</evidence>
<evidence type="ECO:0000313" key="2">
    <source>
        <dbReference type="Proteomes" id="UP001515500"/>
    </source>
</evidence>
<protein>
    <submittedName>
        <fullName evidence="3">LOW QUALITY PROTEIN: uncharacterized protein LOC120262879</fullName>
    </submittedName>
</protein>
<dbReference type="AlphaFoldDB" id="A0AB40BJE3"/>
<dbReference type="PANTHER" id="PTHR15681">
    <property type="entry name" value="MAD2L1-BINDING PROTEIN"/>
    <property type="match status" value="1"/>
</dbReference>
<dbReference type="GO" id="GO:0007096">
    <property type="term" value="P:regulation of exit from mitosis"/>
    <property type="evidence" value="ECO:0007669"/>
    <property type="project" value="InterPro"/>
</dbReference>
<accession>A0AB40BJE3</accession>
<dbReference type="PANTHER" id="PTHR15681:SF1">
    <property type="entry name" value="MAD2L1-BINDING PROTEIN"/>
    <property type="match status" value="1"/>
</dbReference>
<name>A0AB40BJE3_DIOCR</name>